<keyword evidence="2" id="KW-1185">Reference proteome</keyword>
<organism evidence="1 2">
    <name type="scientific">Mya arenaria</name>
    <name type="common">Soft-shell clam</name>
    <dbReference type="NCBI Taxonomy" id="6604"/>
    <lineage>
        <taxon>Eukaryota</taxon>
        <taxon>Metazoa</taxon>
        <taxon>Spiralia</taxon>
        <taxon>Lophotrochozoa</taxon>
        <taxon>Mollusca</taxon>
        <taxon>Bivalvia</taxon>
        <taxon>Autobranchia</taxon>
        <taxon>Heteroconchia</taxon>
        <taxon>Euheterodonta</taxon>
        <taxon>Imparidentia</taxon>
        <taxon>Neoheterodontei</taxon>
        <taxon>Myida</taxon>
        <taxon>Myoidea</taxon>
        <taxon>Myidae</taxon>
        <taxon>Mya</taxon>
    </lineage>
</organism>
<gene>
    <name evidence="1" type="ORF">MAR_023007</name>
</gene>
<dbReference type="EMBL" id="CP111014">
    <property type="protein sequence ID" value="WAQ98634.1"/>
    <property type="molecule type" value="Genomic_DNA"/>
</dbReference>
<proteinExistence type="predicted"/>
<protein>
    <submittedName>
        <fullName evidence="1">Uncharacterized protein</fullName>
    </submittedName>
</protein>
<reference evidence="1" key="1">
    <citation type="submission" date="2022-11" db="EMBL/GenBank/DDBJ databases">
        <title>Centuries of genome instability and evolution in soft-shell clam transmissible cancer (bioRxiv).</title>
        <authorList>
            <person name="Hart S.F.M."/>
            <person name="Yonemitsu M.A."/>
            <person name="Giersch R.M."/>
            <person name="Beal B.F."/>
            <person name="Arriagada G."/>
            <person name="Davis B.W."/>
            <person name="Ostrander E.A."/>
            <person name="Goff S.P."/>
            <person name="Metzger M.J."/>
        </authorList>
    </citation>
    <scope>NUCLEOTIDE SEQUENCE</scope>
    <source>
        <strain evidence="1">MELC-2E11</strain>
        <tissue evidence="1">Siphon/mantle</tissue>
    </source>
</reference>
<accession>A0ABY7DMR1</accession>
<dbReference type="Gene3D" id="2.60.40.3360">
    <property type="match status" value="1"/>
</dbReference>
<sequence length="262" mass="30431">MKRSAYSHVGGEWMCWRARVYKSVFVRVFVRASLGLSAFERNREQRGLLVCFLAPLLKRPIGIDNLVIELKEEFSRSPEYRDKQIPEIRSNVCETRRSLTDKIIYLEQKQADDTKKKLWSTYSNKPNNRDLAFPLLGIVVQIDFQSYYNNLLDIFLLVKEQGETNQCAAFISKISPIISKRGKIDSFERNGKIGTKTTLQDIQKLKFMCFLEKGKHSGYCQSLSDVFVRTLGGLSCKHINLYRTLKQFKIIQVLDRMLLEVI</sequence>
<dbReference type="InterPro" id="IPR033540">
    <property type="entry name" value="MALT1_IG-like_dom_sf"/>
</dbReference>
<evidence type="ECO:0000313" key="2">
    <source>
        <dbReference type="Proteomes" id="UP001164746"/>
    </source>
</evidence>
<evidence type="ECO:0000313" key="1">
    <source>
        <dbReference type="EMBL" id="WAQ98634.1"/>
    </source>
</evidence>
<dbReference type="Proteomes" id="UP001164746">
    <property type="component" value="Chromosome 3"/>
</dbReference>
<name>A0ABY7DMR1_MYAAR</name>